<proteinExistence type="predicted"/>
<dbReference type="SUPFAM" id="SSF49899">
    <property type="entry name" value="Concanavalin A-like lectins/glucanases"/>
    <property type="match status" value="2"/>
</dbReference>
<gene>
    <name evidence="2" type="ORF">ACFSRZ_13850</name>
</gene>
<dbReference type="RefSeq" id="WP_379667164.1">
    <property type="nucleotide sequence ID" value="NZ_JBHULH010000011.1"/>
</dbReference>
<reference evidence="3" key="1">
    <citation type="journal article" date="2019" name="Int. J. Syst. Evol. Microbiol.">
        <title>The Global Catalogue of Microorganisms (GCM) 10K type strain sequencing project: providing services to taxonomists for standard genome sequencing and annotation.</title>
        <authorList>
            <consortium name="The Broad Institute Genomics Platform"/>
            <consortium name="The Broad Institute Genome Sequencing Center for Infectious Disease"/>
            <person name="Wu L."/>
            <person name="Ma J."/>
        </authorList>
    </citation>
    <scope>NUCLEOTIDE SEQUENCE [LARGE SCALE GENOMIC DNA]</scope>
    <source>
        <strain evidence="3">KCTC 52127</strain>
    </source>
</reference>
<dbReference type="InterPro" id="IPR013320">
    <property type="entry name" value="ConA-like_dom_sf"/>
</dbReference>
<evidence type="ECO:0000313" key="2">
    <source>
        <dbReference type="EMBL" id="MFD2568456.1"/>
    </source>
</evidence>
<keyword evidence="1" id="KW-0732">Signal</keyword>
<organism evidence="2 3">
    <name type="scientific">Pseudotenacibaculum haliotis</name>
    <dbReference type="NCBI Taxonomy" id="1862138"/>
    <lineage>
        <taxon>Bacteria</taxon>
        <taxon>Pseudomonadati</taxon>
        <taxon>Bacteroidota</taxon>
        <taxon>Flavobacteriia</taxon>
        <taxon>Flavobacteriales</taxon>
        <taxon>Flavobacteriaceae</taxon>
        <taxon>Pseudotenacibaculum</taxon>
    </lineage>
</organism>
<dbReference type="Proteomes" id="UP001597508">
    <property type="component" value="Unassembled WGS sequence"/>
</dbReference>
<feature type="signal peptide" evidence="1">
    <location>
        <begin position="1"/>
        <end position="21"/>
    </location>
</feature>
<dbReference type="Gene3D" id="2.60.120.200">
    <property type="match status" value="2"/>
</dbReference>
<sequence>MGNKKLLFWGIILLGTINSFAQTPCSSGFQGNGVDDYITIPNTDAINLQNTRNRTIEFWFNTSDITTRQVLYEEGAQVNALYIFLEGGRIYLGGYRDNASSAANRRLFRSGDGDIEANTWYHVALTLEDTTSPDLTFKWFLNGEEQDSQDGLQINTHSGDVSFARNGGELRFPSSLVSNWTASSVGGSTSETYNNTFTGSDGNDYNYAGNIALFRIWNVARTQAEIDTNKSVFLTSGTDLVAYLDQDQIIYQPDGGTSVSASAQISGTEQFTVIPNTDAINLQNTRNRTVELRFNPTDITTRQVLYEEGGGVNAITAWIEDGRVYLGAYRNNAGAAADRRFFRSAAGTITTDTWYHIAITLEDTASPDLTLKWFLDGVEQDSQDGLQVNTHSGDVNVGRGDGAIRFPDNLVSGWTASSVGGSTSETYDDSASSDGNTNNFTGSIDLFRIWNVARTQSEIDTNQNTLLTSGTSLVAYQEGTQINYQPNGGSSITEMVNANGVFTWDGSSSNVWTTTTNWTGDNAPDATRRQTVTIADGTNDPILTTEVSVGKLIVNSGVEIVIQNNATLHIYYELENNGTITVEDGGALIYHSCEAPISGLGTFNVNRNSPSYTGEKFFSYWSSPIIEADADPTAIFPASPIIYSFNSSVPDATWAFNGTTNLKPAVGYAVRSETSGSFSTTFIGKVNEGTIAVETFFNTNEESTDPGNVWSTEGDNLIGNPYPSAINWDLVIQDPDNSHLEGTIYFWDQNTAEVGDNNVADYRQYNLTGGASNTATGFIGSGQGFFVRSLSSGTVRFKPTHQVAANNNQFFRNGNQEKKEGRSWFSLRKEEKFSSMLVGFVKGASRSYDRLYDAPFDVNNTTLGLFSLVEGDKRTSIQGLPPLKKKKKVVKLGYVVDEVGEYTIQLDEEHIDDEYYIYLRDRQTKTSIDMRSTSYTFQVDSIGENLTRFRLIYTKKKRKKAQTSREEIVNEELLDITDLTTYVNRDKHLIVELNSIDDEIEKVTMFNIRGSRVASFLHSQTKNVAALRRGIYILAVELESGRTMTKKIAIVD</sequence>
<comment type="caution">
    <text evidence="2">The sequence shown here is derived from an EMBL/GenBank/DDBJ whole genome shotgun (WGS) entry which is preliminary data.</text>
</comment>
<name>A0ABW5LW35_9FLAO</name>
<keyword evidence="3" id="KW-1185">Reference proteome</keyword>
<dbReference type="Pfam" id="PF13385">
    <property type="entry name" value="Laminin_G_3"/>
    <property type="match status" value="2"/>
</dbReference>
<evidence type="ECO:0000256" key="1">
    <source>
        <dbReference type="SAM" id="SignalP"/>
    </source>
</evidence>
<protein>
    <submittedName>
        <fullName evidence="2">LamG-like jellyroll fold domain-containing protein</fullName>
    </submittedName>
</protein>
<accession>A0ABW5LW35</accession>
<evidence type="ECO:0000313" key="3">
    <source>
        <dbReference type="Proteomes" id="UP001597508"/>
    </source>
</evidence>
<feature type="chain" id="PRO_5047148511" evidence="1">
    <location>
        <begin position="22"/>
        <end position="1052"/>
    </location>
</feature>
<dbReference type="EMBL" id="JBHULH010000011">
    <property type="protein sequence ID" value="MFD2568456.1"/>
    <property type="molecule type" value="Genomic_DNA"/>
</dbReference>